<dbReference type="EMBL" id="MH723595">
    <property type="protein sequence ID" value="AYN64398.1"/>
    <property type="molecule type" value="mRNA"/>
</dbReference>
<reference evidence="11" key="1">
    <citation type="journal article" date="2018" name="Front. Physiol.">
        <title>Antennal Transcriptome Analysis of the Chemosensory Gene Families From Trichoptera and Basal Lepidoptera.</title>
        <authorList>
            <person name="Yuvaraj J.K."/>
            <person name="Andersson M.N."/>
            <person name="Zhang D.D."/>
            <person name="Lofstedt C."/>
        </authorList>
    </citation>
    <scope>NUCLEOTIDE SEQUENCE</scope>
</reference>
<evidence type="ECO:0000256" key="4">
    <source>
        <dbReference type="ARBA" id="ARBA00022692"/>
    </source>
</evidence>
<evidence type="ECO:0000256" key="10">
    <source>
        <dbReference type="RuleBase" id="RU351113"/>
    </source>
</evidence>
<comment type="caution">
    <text evidence="10">Lacks conserved residue(s) required for the propagation of feature annotation.</text>
</comment>
<dbReference type="GO" id="GO:0005549">
    <property type="term" value="F:odorant binding"/>
    <property type="evidence" value="ECO:0007669"/>
    <property type="project" value="InterPro"/>
</dbReference>
<feature type="transmembrane region" description="Helical" evidence="10">
    <location>
        <begin position="138"/>
        <end position="156"/>
    </location>
</feature>
<evidence type="ECO:0000256" key="8">
    <source>
        <dbReference type="ARBA" id="ARBA00023170"/>
    </source>
</evidence>
<keyword evidence="2" id="KW-1003">Cell membrane</keyword>
<name>A0A3G2KX33_9NEOP</name>
<dbReference type="GO" id="GO:0007165">
    <property type="term" value="P:signal transduction"/>
    <property type="evidence" value="ECO:0007669"/>
    <property type="project" value="UniProtKB-KW"/>
</dbReference>
<organism evidence="11">
    <name type="scientific">Rhyacophila nubila</name>
    <dbReference type="NCBI Taxonomy" id="1876001"/>
    <lineage>
        <taxon>Eukaryota</taxon>
        <taxon>Metazoa</taxon>
        <taxon>Ecdysozoa</taxon>
        <taxon>Arthropoda</taxon>
        <taxon>Hexapoda</taxon>
        <taxon>Insecta</taxon>
        <taxon>Pterygota</taxon>
        <taxon>Neoptera</taxon>
        <taxon>Endopterygota</taxon>
        <taxon>Trichoptera</taxon>
        <taxon>Integripalpia</taxon>
        <taxon>Rhyacophiloidea</taxon>
        <taxon>Rhyacophilidae</taxon>
        <taxon>Rhyacophila</taxon>
    </lineage>
</organism>
<evidence type="ECO:0000256" key="9">
    <source>
        <dbReference type="ARBA" id="ARBA00023224"/>
    </source>
</evidence>
<dbReference type="Pfam" id="PF02949">
    <property type="entry name" value="7tm_6"/>
    <property type="match status" value="1"/>
</dbReference>
<keyword evidence="4 10" id="KW-0812">Transmembrane</keyword>
<keyword evidence="3 10" id="KW-0716">Sensory transduction</keyword>
<dbReference type="GO" id="GO:0005886">
    <property type="term" value="C:plasma membrane"/>
    <property type="evidence" value="ECO:0007669"/>
    <property type="project" value="UniProtKB-SubCell"/>
</dbReference>
<keyword evidence="9 10" id="KW-0807">Transducer</keyword>
<evidence type="ECO:0000256" key="5">
    <source>
        <dbReference type="ARBA" id="ARBA00022725"/>
    </source>
</evidence>
<evidence type="ECO:0000256" key="3">
    <source>
        <dbReference type="ARBA" id="ARBA00022606"/>
    </source>
</evidence>
<comment type="similarity">
    <text evidence="10">Belongs to the insect chemoreceptor superfamily. Heteromeric odorant receptor channel (TC 1.A.69) family.</text>
</comment>
<feature type="transmembrane region" description="Helical" evidence="10">
    <location>
        <begin position="50"/>
        <end position="71"/>
    </location>
</feature>
<keyword evidence="6 10" id="KW-1133">Transmembrane helix</keyword>
<keyword evidence="8 10" id="KW-0675">Receptor</keyword>
<comment type="subcellular location">
    <subcellularLocation>
        <location evidence="1 10">Cell membrane</location>
        <topology evidence="1 10">Multi-pass membrane protein</topology>
    </subcellularLocation>
</comment>
<dbReference type="PANTHER" id="PTHR21137">
    <property type="entry name" value="ODORANT RECEPTOR"/>
    <property type="match status" value="1"/>
</dbReference>
<keyword evidence="7 10" id="KW-0472">Membrane</keyword>
<feature type="transmembrane region" description="Helical" evidence="10">
    <location>
        <begin position="189"/>
        <end position="213"/>
    </location>
</feature>
<dbReference type="InterPro" id="IPR004117">
    <property type="entry name" value="7tm6_olfct_rcpt"/>
</dbReference>
<dbReference type="GO" id="GO:0004984">
    <property type="term" value="F:olfactory receptor activity"/>
    <property type="evidence" value="ECO:0007669"/>
    <property type="project" value="InterPro"/>
</dbReference>
<evidence type="ECO:0000256" key="6">
    <source>
        <dbReference type="ARBA" id="ARBA00022989"/>
    </source>
</evidence>
<proteinExistence type="evidence at transcript level"/>
<protein>
    <recommendedName>
        <fullName evidence="10">Odorant receptor</fullName>
    </recommendedName>
</protein>
<feature type="transmembrane region" description="Helical" evidence="10">
    <location>
        <begin position="290"/>
        <end position="310"/>
    </location>
</feature>
<sequence length="407" mass="46754">MSIFQQIKKRNWLGESSLKTQIKILSFPLVIFFGLCPFGEQTKAKKLWSAFSCLLFIYTFIGGAFCHLFYYEKEKAIMMQTICIFFSGLTCTIKSIWLITSRDKISQLLQRSERDTETILPDSDEDLIMRRNMKSTKIITIVFVACLSLACIFLFLDNIIRSDHIMPDLSITLPGLHPKYQSPNYEATYFILLYTGVFGCVTTCTNNIVYLTLITHVKSEMLWLRKCANLRKFTHLKAIKFYLEKKNVRIRTDALKTTPRTASEMLDLKMFYLVLKHNDVIKYIKIMRKLYSRTLGAQFLAVLCCMGAILCQVDTSSLTLNAVVVLNAFGDVVFYCHFAEGLVGTGDSFNCKGWEDLPIRSRRSVIMFFIALDRTLALDAGGFYMLSHESLMDIIQKAYTIYNVFAK</sequence>
<dbReference type="AlphaFoldDB" id="A0A3G2KX33"/>
<dbReference type="PANTHER" id="PTHR21137:SF35">
    <property type="entry name" value="ODORANT RECEPTOR 19A-RELATED"/>
    <property type="match status" value="1"/>
</dbReference>
<evidence type="ECO:0000256" key="1">
    <source>
        <dbReference type="ARBA" id="ARBA00004651"/>
    </source>
</evidence>
<accession>A0A3G2KX33</accession>
<evidence type="ECO:0000256" key="2">
    <source>
        <dbReference type="ARBA" id="ARBA00022475"/>
    </source>
</evidence>
<feature type="transmembrane region" description="Helical" evidence="10">
    <location>
        <begin position="77"/>
        <end position="99"/>
    </location>
</feature>
<keyword evidence="5 10" id="KW-0552">Olfaction</keyword>
<evidence type="ECO:0000256" key="7">
    <source>
        <dbReference type="ARBA" id="ARBA00023136"/>
    </source>
</evidence>
<evidence type="ECO:0000313" key="11">
    <source>
        <dbReference type="EMBL" id="AYN64398.1"/>
    </source>
</evidence>